<feature type="binding site" evidence="5">
    <location>
        <begin position="10"/>
        <end position="15"/>
    </location>
    <ligand>
        <name>ATP</name>
        <dbReference type="ChEBI" id="CHEBI:30616"/>
    </ligand>
</feature>
<dbReference type="InterPro" id="IPR000850">
    <property type="entry name" value="Adenylat/UMP-CMP_kin"/>
</dbReference>
<dbReference type="EC" id="2.7.4.3" evidence="5 7"/>
<feature type="binding site" evidence="5">
    <location>
        <position position="200"/>
    </location>
    <ligand>
        <name>ATP</name>
        <dbReference type="ChEBI" id="CHEBI:30616"/>
    </ligand>
</feature>
<keyword evidence="5" id="KW-0479">Metal-binding</keyword>
<comment type="subcellular location">
    <subcellularLocation>
        <location evidence="5 7">Cytoplasm</location>
    </subcellularLocation>
</comment>
<feature type="binding site" evidence="5">
    <location>
        <position position="153"/>
    </location>
    <ligand>
        <name>Zn(2+)</name>
        <dbReference type="ChEBI" id="CHEBI:29105"/>
        <note>structural</note>
    </ligand>
</feature>
<gene>
    <name evidence="5" type="primary">adk</name>
    <name evidence="9" type="ORF">GGR30_003821</name>
</gene>
<name>A0A7W6KME4_9HYPH</name>
<dbReference type="SUPFAM" id="SSF52540">
    <property type="entry name" value="P-loop containing nucleoside triphosphate hydrolases"/>
    <property type="match status" value="1"/>
</dbReference>
<dbReference type="Proteomes" id="UP000530571">
    <property type="component" value="Unassembled WGS sequence"/>
</dbReference>
<dbReference type="InterPro" id="IPR006259">
    <property type="entry name" value="Adenyl_kin_sub"/>
</dbReference>
<feature type="binding site" evidence="5">
    <location>
        <position position="31"/>
    </location>
    <ligand>
        <name>AMP</name>
        <dbReference type="ChEBI" id="CHEBI:456215"/>
    </ligand>
</feature>
<dbReference type="Pfam" id="PF00406">
    <property type="entry name" value="ADK"/>
    <property type="match status" value="1"/>
</dbReference>
<dbReference type="NCBIfam" id="NF011105">
    <property type="entry name" value="PRK14532.1"/>
    <property type="match status" value="1"/>
</dbReference>
<evidence type="ECO:0000256" key="2">
    <source>
        <dbReference type="ARBA" id="ARBA00022727"/>
    </source>
</evidence>
<feature type="domain" description="Adenylate kinase active site lid" evidence="8">
    <location>
        <begin position="127"/>
        <end position="163"/>
    </location>
</feature>
<dbReference type="Pfam" id="PF05191">
    <property type="entry name" value="ADK_lid"/>
    <property type="match status" value="1"/>
</dbReference>
<dbReference type="UniPathway" id="UPA00588">
    <property type="reaction ID" value="UER00649"/>
</dbReference>
<dbReference type="GO" id="GO:0005524">
    <property type="term" value="F:ATP binding"/>
    <property type="evidence" value="ECO:0007669"/>
    <property type="project" value="UniProtKB-UniRule"/>
</dbReference>
<feature type="region of interest" description="NMP" evidence="5">
    <location>
        <begin position="30"/>
        <end position="59"/>
    </location>
</feature>
<feature type="binding site" evidence="5">
    <location>
        <begin position="57"/>
        <end position="59"/>
    </location>
    <ligand>
        <name>AMP</name>
        <dbReference type="ChEBI" id="CHEBI:456215"/>
    </ligand>
</feature>
<comment type="domain">
    <text evidence="5">Consists of three domains, a large central CORE domain and two small peripheral domains, NMPbind and LID, which undergo movements during catalysis. The LID domain closes over the site of phosphoryl transfer upon ATP binding. Assembling and dissambling the active center during each catalytic cycle provides an effective means to prevent ATP hydrolysis. Some bacteria have evolved a zinc-coordinating structure that stabilizes the LID domain.</text>
</comment>
<evidence type="ECO:0000259" key="8">
    <source>
        <dbReference type="Pfam" id="PF05191"/>
    </source>
</evidence>
<feature type="binding site" evidence="5">
    <location>
        <position position="172"/>
    </location>
    <ligand>
        <name>AMP</name>
        <dbReference type="ChEBI" id="CHEBI:456215"/>
    </ligand>
</feature>
<dbReference type="NCBIfam" id="TIGR01351">
    <property type="entry name" value="adk"/>
    <property type="match status" value="1"/>
</dbReference>
<dbReference type="NCBIfam" id="NF001380">
    <property type="entry name" value="PRK00279.1-2"/>
    <property type="match status" value="1"/>
</dbReference>
<reference evidence="9 10" key="1">
    <citation type="submission" date="2020-08" db="EMBL/GenBank/DDBJ databases">
        <title>Genomic Encyclopedia of Type Strains, Phase IV (KMG-IV): sequencing the most valuable type-strain genomes for metagenomic binning, comparative biology and taxonomic classification.</title>
        <authorList>
            <person name="Goeker M."/>
        </authorList>
    </citation>
    <scope>NUCLEOTIDE SEQUENCE [LARGE SCALE GENOMIC DNA]</scope>
    <source>
        <strain evidence="9 10">DSM 28101</strain>
    </source>
</reference>
<comment type="pathway">
    <text evidence="5">Purine metabolism; AMP biosynthesis via salvage pathway; AMP from ADP: step 1/1.</text>
</comment>
<keyword evidence="2 5" id="KW-0545">Nucleotide biosynthesis</keyword>
<evidence type="ECO:0000256" key="6">
    <source>
        <dbReference type="RuleBase" id="RU003330"/>
    </source>
</evidence>
<keyword evidence="10" id="KW-1185">Reference proteome</keyword>
<feature type="binding site" evidence="5">
    <location>
        <position position="150"/>
    </location>
    <ligand>
        <name>Zn(2+)</name>
        <dbReference type="ChEBI" id="CHEBI:29105"/>
        <note>structural</note>
    </ligand>
</feature>
<dbReference type="GO" id="GO:0005737">
    <property type="term" value="C:cytoplasm"/>
    <property type="evidence" value="ECO:0007669"/>
    <property type="project" value="UniProtKB-SubCell"/>
</dbReference>
<keyword evidence="1 5" id="KW-0808">Transferase</keyword>
<evidence type="ECO:0000313" key="9">
    <source>
        <dbReference type="EMBL" id="MBB4123872.1"/>
    </source>
</evidence>
<dbReference type="PROSITE" id="PS00113">
    <property type="entry name" value="ADENYLATE_KINASE"/>
    <property type="match status" value="1"/>
</dbReference>
<dbReference type="NCBIfam" id="NF001381">
    <property type="entry name" value="PRK00279.1-3"/>
    <property type="match status" value="1"/>
</dbReference>
<evidence type="ECO:0000256" key="3">
    <source>
        <dbReference type="ARBA" id="ARBA00022741"/>
    </source>
</evidence>
<dbReference type="PRINTS" id="PR00094">
    <property type="entry name" value="ADENYLTKNASE"/>
</dbReference>
<keyword evidence="5 7" id="KW-0067">ATP-binding</keyword>
<comment type="catalytic activity">
    <reaction evidence="5 7">
        <text>AMP + ATP = 2 ADP</text>
        <dbReference type="Rhea" id="RHEA:12973"/>
        <dbReference type="ChEBI" id="CHEBI:30616"/>
        <dbReference type="ChEBI" id="CHEBI:456215"/>
        <dbReference type="ChEBI" id="CHEBI:456216"/>
        <dbReference type="EC" id="2.7.4.3"/>
    </reaction>
</comment>
<feature type="binding site" evidence="5">
    <location>
        <position position="133"/>
    </location>
    <ligand>
        <name>Zn(2+)</name>
        <dbReference type="ChEBI" id="CHEBI:29105"/>
        <note>structural</note>
    </ligand>
</feature>
<dbReference type="CDD" id="cd01428">
    <property type="entry name" value="ADK"/>
    <property type="match status" value="1"/>
</dbReference>
<comment type="caution">
    <text evidence="9">The sequence shown here is derived from an EMBL/GenBank/DDBJ whole genome shotgun (WGS) entry which is preliminary data.</text>
</comment>
<feature type="binding site" evidence="5">
    <location>
        <position position="130"/>
    </location>
    <ligand>
        <name>Zn(2+)</name>
        <dbReference type="ChEBI" id="CHEBI:29105"/>
        <note>structural</note>
    </ligand>
</feature>
<protein>
    <recommendedName>
        <fullName evidence="5 7">Adenylate kinase</fullName>
        <shortName evidence="5">AK</shortName>
        <ecNumber evidence="5 7">2.7.4.3</ecNumber>
    </recommendedName>
    <alternativeName>
        <fullName evidence="5">ATP-AMP transphosphorylase</fullName>
    </alternativeName>
    <alternativeName>
        <fullName evidence="5">ATP:AMP phosphotransferase</fullName>
    </alternativeName>
    <alternativeName>
        <fullName evidence="5">Adenylate monophosphate kinase</fullName>
    </alternativeName>
</protein>
<dbReference type="InterPro" id="IPR007862">
    <property type="entry name" value="Adenylate_kinase_lid-dom"/>
</dbReference>
<keyword evidence="5" id="KW-0862">Zinc</keyword>
<keyword evidence="5" id="KW-0963">Cytoplasm</keyword>
<comment type="similarity">
    <text evidence="5 6">Belongs to the adenylate kinase family.</text>
</comment>
<feature type="binding site" evidence="5">
    <location>
        <position position="92"/>
    </location>
    <ligand>
        <name>AMP</name>
        <dbReference type="ChEBI" id="CHEBI:456215"/>
    </ligand>
</feature>
<dbReference type="GO" id="GO:0004017">
    <property type="term" value="F:AMP kinase activity"/>
    <property type="evidence" value="ECO:0007669"/>
    <property type="project" value="UniProtKB-UniRule"/>
</dbReference>
<dbReference type="GO" id="GO:0044209">
    <property type="term" value="P:AMP salvage"/>
    <property type="evidence" value="ECO:0007669"/>
    <property type="project" value="UniProtKB-UniRule"/>
</dbReference>
<dbReference type="RefSeq" id="WP_183489674.1">
    <property type="nucleotide sequence ID" value="NZ_JACIDZ010000015.1"/>
</dbReference>
<dbReference type="PANTHER" id="PTHR23359">
    <property type="entry name" value="NUCLEOTIDE KINASE"/>
    <property type="match status" value="1"/>
</dbReference>
<feature type="binding site" evidence="5">
    <location>
        <begin position="85"/>
        <end position="88"/>
    </location>
    <ligand>
        <name>AMP</name>
        <dbReference type="ChEBI" id="CHEBI:456215"/>
    </ligand>
</feature>
<keyword evidence="4 5" id="KW-0418">Kinase</keyword>
<comment type="function">
    <text evidence="5">Catalyzes the reversible transfer of the terminal phosphate group between ATP and AMP. Plays an important role in cellular energy homeostasis and in adenine nucleotide metabolism.</text>
</comment>
<dbReference type="GO" id="GO:0008270">
    <property type="term" value="F:zinc ion binding"/>
    <property type="evidence" value="ECO:0007669"/>
    <property type="project" value="UniProtKB-UniRule"/>
</dbReference>
<feature type="binding site" evidence="5">
    <location>
        <position position="36"/>
    </location>
    <ligand>
        <name>AMP</name>
        <dbReference type="ChEBI" id="CHEBI:456215"/>
    </ligand>
</feature>
<organism evidence="9 10">
    <name type="scientific">Martelella radicis</name>
    <dbReference type="NCBI Taxonomy" id="1397476"/>
    <lineage>
        <taxon>Bacteria</taxon>
        <taxon>Pseudomonadati</taxon>
        <taxon>Pseudomonadota</taxon>
        <taxon>Alphaproteobacteria</taxon>
        <taxon>Hyphomicrobiales</taxon>
        <taxon>Aurantimonadaceae</taxon>
        <taxon>Martelella</taxon>
    </lineage>
</organism>
<proteinExistence type="inferred from homology"/>
<feature type="binding site" evidence="5">
    <location>
        <position position="127"/>
    </location>
    <ligand>
        <name>ATP</name>
        <dbReference type="ChEBI" id="CHEBI:30616"/>
    </ligand>
</feature>
<evidence type="ECO:0000256" key="7">
    <source>
        <dbReference type="RuleBase" id="RU003331"/>
    </source>
</evidence>
<sequence>MRLILLGPPGAGKGTQAQRIVANHGIPQLSTGDMLRAAVAAETEVGKKAKAVMDAGGLVSDDIVIAIVSERIDQDDCKDGFILDGFPRTLVQADATEKMLSAKGIELDAVIEIQVDDETLTERIAGRYSCAKCGTGYHDEFHKPKVGGVCDKCGSTEFKRRPDDNRETVEKRLKAYYKETAPLIGYYYAKNKLSSVDGMADMDTVTASIEKVLAKV</sequence>
<evidence type="ECO:0000256" key="5">
    <source>
        <dbReference type="HAMAP-Rule" id="MF_00235"/>
    </source>
</evidence>
<evidence type="ECO:0000256" key="1">
    <source>
        <dbReference type="ARBA" id="ARBA00022679"/>
    </source>
</evidence>
<comment type="subunit">
    <text evidence="5 7">Monomer.</text>
</comment>
<accession>A0A7W6KME4</accession>
<dbReference type="AlphaFoldDB" id="A0A7W6KME4"/>
<dbReference type="InterPro" id="IPR027417">
    <property type="entry name" value="P-loop_NTPase"/>
</dbReference>
<evidence type="ECO:0000313" key="10">
    <source>
        <dbReference type="Proteomes" id="UP000530571"/>
    </source>
</evidence>
<dbReference type="FunFam" id="3.40.50.300:FF:000106">
    <property type="entry name" value="Adenylate kinase mitochondrial"/>
    <property type="match status" value="1"/>
</dbReference>
<dbReference type="NCBIfam" id="NF011100">
    <property type="entry name" value="PRK14527.1"/>
    <property type="match status" value="1"/>
</dbReference>
<evidence type="ECO:0000256" key="4">
    <source>
        <dbReference type="ARBA" id="ARBA00022777"/>
    </source>
</evidence>
<comment type="caution">
    <text evidence="5">Lacks conserved residue(s) required for the propagation of feature annotation.</text>
</comment>
<dbReference type="HAMAP" id="MF_00235">
    <property type="entry name" value="Adenylate_kinase_Adk"/>
    <property type="match status" value="1"/>
</dbReference>
<dbReference type="Gene3D" id="3.40.50.300">
    <property type="entry name" value="P-loop containing nucleotide triphosphate hydrolases"/>
    <property type="match status" value="1"/>
</dbReference>
<feature type="binding site" evidence="5">
    <location>
        <position position="161"/>
    </location>
    <ligand>
        <name>AMP</name>
        <dbReference type="ChEBI" id="CHEBI:456215"/>
    </ligand>
</feature>
<dbReference type="EMBL" id="JACIDZ010000015">
    <property type="protein sequence ID" value="MBB4123872.1"/>
    <property type="molecule type" value="Genomic_DNA"/>
</dbReference>
<keyword evidence="3 5" id="KW-0547">Nucleotide-binding</keyword>
<dbReference type="InterPro" id="IPR033690">
    <property type="entry name" value="Adenylat_kinase_CS"/>
</dbReference>